<gene>
    <name evidence="1" type="ORF">IAD15_08265</name>
</gene>
<proteinExistence type="predicted"/>
<sequence length="86" mass="9830">MPTFGEAMMEVMEYEAKQKYLAIGKDEGKKEGRIEGLIEGREEEKVNGILKMAEVLRSLNLSQTEIIEKIQKSYSMSYGEIHMIIS</sequence>
<evidence type="ECO:0000313" key="2">
    <source>
        <dbReference type="Proteomes" id="UP000824175"/>
    </source>
</evidence>
<protein>
    <submittedName>
        <fullName evidence="1">Uncharacterized protein</fullName>
    </submittedName>
</protein>
<dbReference type="Proteomes" id="UP000824175">
    <property type="component" value="Unassembled WGS sequence"/>
</dbReference>
<dbReference type="EMBL" id="DVMJ01000069">
    <property type="protein sequence ID" value="HIU14047.1"/>
    <property type="molecule type" value="Genomic_DNA"/>
</dbReference>
<comment type="caution">
    <text evidence="1">The sequence shown here is derived from an EMBL/GenBank/DDBJ whole genome shotgun (WGS) entry which is preliminary data.</text>
</comment>
<dbReference type="AlphaFoldDB" id="A0A9D1HQF8"/>
<accession>A0A9D1HQF8</accession>
<organism evidence="1 2">
    <name type="scientific">Candidatus Fimiplasma intestinipullorum</name>
    <dbReference type="NCBI Taxonomy" id="2840825"/>
    <lineage>
        <taxon>Bacteria</taxon>
        <taxon>Bacillati</taxon>
        <taxon>Bacillota</taxon>
        <taxon>Clostridia</taxon>
        <taxon>Eubacteriales</taxon>
        <taxon>Candidatus Fimiplasma</taxon>
    </lineage>
</organism>
<reference evidence="1" key="2">
    <citation type="journal article" date="2021" name="PeerJ">
        <title>Extensive microbial diversity within the chicken gut microbiome revealed by metagenomics and culture.</title>
        <authorList>
            <person name="Gilroy R."/>
            <person name="Ravi A."/>
            <person name="Getino M."/>
            <person name="Pursley I."/>
            <person name="Horton D.L."/>
            <person name="Alikhan N.F."/>
            <person name="Baker D."/>
            <person name="Gharbi K."/>
            <person name="Hall N."/>
            <person name="Watson M."/>
            <person name="Adriaenssens E.M."/>
            <person name="Foster-Nyarko E."/>
            <person name="Jarju S."/>
            <person name="Secka A."/>
            <person name="Antonio M."/>
            <person name="Oren A."/>
            <person name="Chaudhuri R.R."/>
            <person name="La Ragione R."/>
            <person name="Hildebrand F."/>
            <person name="Pallen M.J."/>
        </authorList>
    </citation>
    <scope>NUCLEOTIDE SEQUENCE</scope>
    <source>
        <strain evidence="1">CHK195-11698</strain>
    </source>
</reference>
<reference evidence="1" key="1">
    <citation type="submission" date="2020-10" db="EMBL/GenBank/DDBJ databases">
        <authorList>
            <person name="Gilroy R."/>
        </authorList>
    </citation>
    <scope>NUCLEOTIDE SEQUENCE</scope>
    <source>
        <strain evidence="1">CHK195-11698</strain>
    </source>
</reference>
<evidence type="ECO:0000313" key="1">
    <source>
        <dbReference type="EMBL" id="HIU14047.1"/>
    </source>
</evidence>
<name>A0A9D1HQF8_9FIRM</name>